<dbReference type="HOGENOM" id="CLU_013838_0_0_1"/>
<feature type="region of interest" description="Disordered" evidence="4">
    <location>
        <begin position="740"/>
        <end position="864"/>
    </location>
</feature>
<dbReference type="SUPFAM" id="SSF57701">
    <property type="entry name" value="Zn2/Cys6 DNA-binding domain"/>
    <property type="match status" value="1"/>
</dbReference>
<dbReference type="EMBL" id="KE148165">
    <property type="protein sequence ID" value="EPE03792.1"/>
    <property type="molecule type" value="Genomic_DNA"/>
</dbReference>
<feature type="region of interest" description="Disordered" evidence="4">
    <location>
        <begin position="172"/>
        <end position="263"/>
    </location>
</feature>
<feature type="compositionally biased region" description="Basic residues" evidence="4">
    <location>
        <begin position="1"/>
        <end position="10"/>
    </location>
</feature>
<keyword evidence="2" id="KW-0479">Metal-binding</keyword>
<dbReference type="PROSITE" id="PS50048">
    <property type="entry name" value="ZN2_CY6_FUNGAL_2"/>
    <property type="match status" value="1"/>
</dbReference>
<gene>
    <name evidence="6" type="ORF">F503_06498</name>
</gene>
<dbReference type="CDD" id="cd00067">
    <property type="entry name" value="GAL4"/>
    <property type="match status" value="1"/>
</dbReference>
<dbReference type="GO" id="GO:0008270">
    <property type="term" value="F:zinc ion binding"/>
    <property type="evidence" value="ECO:0007669"/>
    <property type="project" value="InterPro"/>
</dbReference>
<evidence type="ECO:0000256" key="4">
    <source>
        <dbReference type="SAM" id="MobiDB-lite"/>
    </source>
</evidence>
<proteinExistence type="predicted"/>
<dbReference type="GO" id="GO:0000981">
    <property type="term" value="F:DNA-binding transcription factor activity, RNA polymerase II-specific"/>
    <property type="evidence" value="ECO:0007669"/>
    <property type="project" value="InterPro"/>
</dbReference>
<dbReference type="Pfam" id="PF00172">
    <property type="entry name" value="Zn_clus"/>
    <property type="match status" value="1"/>
</dbReference>
<evidence type="ECO:0000256" key="1">
    <source>
        <dbReference type="ARBA" id="ARBA00004123"/>
    </source>
</evidence>
<dbReference type="OMA" id="CRRTINI"/>
<dbReference type="GO" id="GO:0005634">
    <property type="term" value="C:nucleus"/>
    <property type="evidence" value="ECO:0007669"/>
    <property type="project" value="UniProtKB-SubCell"/>
</dbReference>
<evidence type="ECO:0000256" key="3">
    <source>
        <dbReference type="ARBA" id="ARBA00023242"/>
    </source>
</evidence>
<protein>
    <submittedName>
        <fullName evidence="6">Fungal specific transcription factor domain-containing protein</fullName>
    </submittedName>
</protein>
<evidence type="ECO:0000259" key="5">
    <source>
        <dbReference type="PROSITE" id="PS50048"/>
    </source>
</evidence>
<feature type="compositionally biased region" description="Low complexity" evidence="4">
    <location>
        <begin position="225"/>
        <end position="238"/>
    </location>
</feature>
<dbReference type="InterPro" id="IPR050613">
    <property type="entry name" value="Sec_Metabolite_Reg"/>
</dbReference>
<accession>S3BTL5</accession>
<dbReference type="CDD" id="cd12148">
    <property type="entry name" value="fungal_TF_MHR"/>
    <property type="match status" value="1"/>
</dbReference>
<dbReference type="SMART" id="SM00066">
    <property type="entry name" value="GAL4"/>
    <property type="match status" value="1"/>
</dbReference>
<name>S3BTL5_OPHP1</name>
<dbReference type="Proteomes" id="UP000016923">
    <property type="component" value="Unassembled WGS sequence"/>
</dbReference>
<keyword evidence="7" id="KW-1185">Reference proteome</keyword>
<dbReference type="GO" id="GO:0006351">
    <property type="term" value="P:DNA-templated transcription"/>
    <property type="evidence" value="ECO:0007669"/>
    <property type="project" value="InterPro"/>
</dbReference>
<feature type="region of interest" description="Disordered" evidence="4">
    <location>
        <begin position="1"/>
        <end position="21"/>
    </location>
</feature>
<dbReference type="VEuPathDB" id="FungiDB:F503_06498"/>
<evidence type="ECO:0000313" key="6">
    <source>
        <dbReference type="EMBL" id="EPE03792.1"/>
    </source>
</evidence>
<dbReference type="OrthoDB" id="10263753at2759"/>
<feature type="domain" description="Zn(2)-C6 fungal-type" evidence="5">
    <location>
        <begin position="80"/>
        <end position="111"/>
    </location>
</feature>
<dbReference type="InterPro" id="IPR001138">
    <property type="entry name" value="Zn2Cys6_DnaBD"/>
</dbReference>
<keyword evidence="3" id="KW-0539">Nucleus</keyword>
<dbReference type="InterPro" id="IPR007219">
    <property type="entry name" value="XnlR_reg_dom"/>
</dbReference>
<reference evidence="6 7" key="1">
    <citation type="journal article" date="2013" name="BMC Genomics">
        <title>The genome and transcriptome of the pine saprophyte Ophiostoma piceae, and a comparison with the bark beetle-associated pine pathogen Grosmannia clavigera.</title>
        <authorList>
            <person name="Haridas S."/>
            <person name="Wang Y."/>
            <person name="Lim L."/>
            <person name="Massoumi Alamouti S."/>
            <person name="Jackman S."/>
            <person name="Docking R."/>
            <person name="Robertson G."/>
            <person name="Birol I."/>
            <person name="Bohlmann J."/>
            <person name="Breuil C."/>
        </authorList>
    </citation>
    <scope>NUCLEOTIDE SEQUENCE [LARGE SCALE GENOMIC DNA]</scope>
    <source>
        <strain evidence="6 7">UAMH 11346</strain>
    </source>
</reference>
<dbReference type="Gene3D" id="4.10.240.10">
    <property type="entry name" value="Zn(2)-C6 fungal-type DNA-binding domain"/>
    <property type="match status" value="1"/>
</dbReference>
<dbReference type="STRING" id="1262450.S3BTL5"/>
<feature type="compositionally biased region" description="Low complexity" evidence="4">
    <location>
        <begin position="198"/>
        <end position="209"/>
    </location>
</feature>
<dbReference type="PROSITE" id="PS00463">
    <property type="entry name" value="ZN2_CY6_FUNGAL_1"/>
    <property type="match status" value="1"/>
</dbReference>
<feature type="compositionally biased region" description="Low complexity" evidence="4">
    <location>
        <begin position="774"/>
        <end position="792"/>
    </location>
</feature>
<comment type="subcellular location">
    <subcellularLocation>
        <location evidence="1">Nucleus</location>
    </subcellularLocation>
</comment>
<feature type="region of interest" description="Disordered" evidence="4">
    <location>
        <begin position="932"/>
        <end position="952"/>
    </location>
</feature>
<dbReference type="Pfam" id="PF04082">
    <property type="entry name" value="Fungal_trans"/>
    <property type="match status" value="1"/>
</dbReference>
<sequence>MDARATKRSVHTAGIDDPAQQRYVADRELMHISPAYPTTSALSNEAAVGAGAGIVHEDGGADAGQADSAPPRKRKRRVISCAECHRRKQKCDRGLPCKACIDRKMEASCHYETVAMSRERHHTRIIEAATYGRALQEGGTIEVKTAGFGYAQASANTLGFLHKIDGGRLATPGGSNMEAGSETGSASLASMVSEGPDRGAAASRSNSAGVMADTPLYRQQRHRQLSSSSPSNSTPQHQESYSATNHPKPSFDHRRLQRPHVGDPYGMGERYRALVRELPSRAHIGHLAGLYFRDFNWNYYAIDEDVFAKQLGDWTDIAIGPFGAPQSPVQMSPDLRAFPALLFNVIAMGLLMLDTNKKEDKDLFDSIKRPHCKTFEDLALEYSETGLVILSLLGKRHMSYTTVLAGFARSAFLKYAALITEAWHAIGIAIRDAQEVGLHRSDMDPKPWAQTAEAVLENQWEIQRRRRLWMTLVCWDVQMGIILGRPITVDVSVCPIKPIDCILPKAYAERSTMAVQPRSDNDPPTPLSRVIWAYHAVAPLRLILALEKEGPCPRNFARVDELHEQLVDIEARTPPFFRLENPDTRFDDLPGCEWLRSVRATMPQIPIFNFMALHRQYIFTRPKSRTEALKACIRMLQVQRVHFASLRPQQYKTFSLFFGTFDSLVLLATIYILFPKEHHSQLPEALQHYRWSIERFEIMTEHYGLTRSALSVLHANYSRMRKALGSSFLEFEPGAAPVDPLTLSQIDPNLEGDKPTAGCGSLATNTGNTPGELSHGSGVSSAGSDVFSSSAATGRGDTPTTDTHRHGSASTGGLDQPSTSMGHQPSGPSKHMSSPSDLVDAPPIQIQPQPSGPETSDFGGNDSIFPSDFDWANLPPLCPTGDLAYSILTGVSNKPAAAPSPNTKKPAEAIEMSSSEMDDANNAAARAAVRAARAATAAEEGEDDSGAKDEGLSNIDDVLGAWQFEGDFSSYSVWGLLNQYTI</sequence>
<dbReference type="PANTHER" id="PTHR31001">
    <property type="entry name" value="UNCHARACTERIZED TRANSCRIPTIONAL REGULATORY PROTEIN"/>
    <property type="match status" value="1"/>
</dbReference>
<evidence type="ECO:0000256" key="2">
    <source>
        <dbReference type="ARBA" id="ARBA00022723"/>
    </source>
</evidence>
<dbReference type="SMART" id="SM00906">
    <property type="entry name" value="Fungal_trans"/>
    <property type="match status" value="1"/>
</dbReference>
<feature type="compositionally biased region" description="Polar residues" evidence="4">
    <location>
        <begin position="808"/>
        <end position="836"/>
    </location>
</feature>
<organism evidence="6 7">
    <name type="scientific">Ophiostoma piceae (strain UAMH 11346)</name>
    <name type="common">Sap stain fungus</name>
    <dbReference type="NCBI Taxonomy" id="1262450"/>
    <lineage>
        <taxon>Eukaryota</taxon>
        <taxon>Fungi</taxon>
        <taxon>Dikarya</taxon>
        <taxon>Ascomycota</taxon>
        <taxon>Pezizomycotina</taxon>
        <taxon>Sordariomycetes</taxon>
        <taxon>Sordariomycetidae</taxon>
        <taxon>Ophiostomatales</taxon>
        <taxon>Ophiostomataceae</taxon>
        <taxon>Ophiostoma</taxon>
    </lineage>
</organism>
<evidence type="ECO:0000313" key="7">
    <source>
        <dbReference type="Proteomes" id="UP000016923"/>
    </source>
</evidence>
<dbReference type="PANTHER" id="PTHR31001:SF87">
    <property type="entry name" value="COL-21"/>
    <property type="match status" value="1"/>
</dbReference>
<dbReference type="InterPro" id="IPR036864">
    <property type="entry name" value="Zn2-C6_fun-type_DNA-bd_sf"/>
</dbReference>
<dbReference type="GO" id="GO:0003677">
    <property type="term" value="F:DNA binding"/>
    <property type="evidence" value="ECO:0007669"/>
    <property type="project" value="InterPro"/>
</dbReference>
<dbReference type="eggNOG" id="ENOG502QQCV">
    <property type="taxonomic scope" value="Eukaryota"/>
</dbReference>
<dbReference type="AlphaFoldDB" id="S3BTL5"/>
<feature type="compositionally biased region" description="Polar residues" evidence="4">
    <location>
        <begin position="762"/>
        <end position="771"/>
    </location>
</feature>